<evidence type="ECO:0000256" key="1">
    <source>
        <dbReference type="SAM" id="MobiDB-lite"/>
    </source>
</evidence>
<name>A0A975WY44_9BURK</name>
<gene>
    <name evidence="2" type="ORF">CBM2587_A170086</name>
</gene>
<evidence type="ECO:0000313" key="2">
    <source>
        <dbReference type="EMBL" id="SOY48020.1"/>
    </source>
</evidence>
<dbReference type="AlphaFoldDB" id="A0A975WY44"/>
<evidence type="ECO:0000313" key="3">
    <source>
        <dbReference type="Proteomes" id="UP000256780"/>
    </source>
</evidence>
<feature type="region of interest" description="Disordered" evidence="1">
    <location>
        <begin position="11"/>
        <end position="39"/>
    </location>
</feature>
<comment type="caution">
    <text evidence="2">The sequence shown here is derived from an EMBL/GenBank/DDBJ whole genome shotgun (WGS) entry which is preliminary data.</text>
</comment>
<dbReference type="Proteomes" id="UP000256780">
    <property type="component" value="Chromosome CBM2587_a"/>
</dbReference>
<feature type="compositionally biased region" description="Basic and acidic residues" evidence="1">
    <location>
        <begin position="27"/>
        <end position="39"/>
    </location>
</feature>
<organism evidence="2 3">
    <name type="scientific">Cupriavidus taiwanensis</name>
    <dbReference type="NCBI Taxonomy" id="164546"/>
    <lineage>
        <taxon>Bacteria</taxon>
        <taxon>Pseudomonadati</taxon>
        <taxon>Pseudomonadota</taxon>
        <taxon>Betaproteobacteria</taxon>
        <taxon>Burkholderiales</taxon>
        <taxon>Burkholderiaceae</taxon>
        <taxon>Cupriavidus</taxon>
    </lineage>
</organism>
<protein>
    <submittedName>
        <fullName evidence="2">Uncharacterized protein</fullName>
    </submittedName>
</protein>
<reference evidence="2 3" key="1">
    <citation type="submission" date="2018-01" db="EMBL/GenBank/DDBJ databases">
        <authorList>
            <person name="Clerissi C."/>
        </authorList>
    </citation>
    <scope>NUCLEOTIDE SEQUENCE [LARGE SCALE GENOMIC DNA]</scope>
    <source>
        <strain evidence="2">Cupriavidus sp. LMG 19464</strain>
    </source>
</reference>
<accession>A0A975WY44</accession>
<sequence>MCRCRPMLPARPCADGAPIDYGSQTHSRPDRRDRINLTRSDAHVLYRRIRDRGSPG</sequence>
<proteinExistence type="predicted"/>
<dbReference type="EMBL" id="OFSQ01000009">
    <property type="protein sequence ID" value="SOY48020.1"/>
    <property type="molecule type" value="Genomic_DNA"/>
</dbReference>